<evidence type="ECO:0000313" key="12">
    <source>
        <dbReference type="EMBL" id="QMW24435.1"/>
    </source>
</evidence>
<dbReference type="GO" id="GO:0005829">
    <property type="term" value="C:cytosol"/>
    <property type="evidence" value="ECO:0007669"/>
    <property type="project" value="TreeGrafter"/>
</dbReference>
<evidence type="ECO:0000256" key="1">
    <source>
        <dbReference type="ARBA" id="ARBA00000448"/>
    </source>
</evidence>
<evidence type="ECO:0000256" key="10">
    <source>
        <dbReference type="PIRSR" id="PIRSR617736-2"/>
    </source>
</evidence>
<dbReference type="PRINTS" id="PR00131">
    <property type="entry name" value="GLHYDRLASE1"/>
</dbReference>
<organism evidence="12 13">
    <name type="scientific">Sandaracinobacteroides saxicola</name>
    <dbReference type="NCBI Taxonomy" id="2759707"/>
    <lineage>
        <taxon>Bacteria</taxon>
        <taxon>Pseudomonadati</taxon>
        <taxon>Pseudomonadota</taxon>
        <taxon>Alphaproteobacteria</taxon>
        <taxon>Sphingomonadales</taxon>
        <taxon>Sphingosinicellaceae</taxon>
        <taxon>Sandaracinobacteroides</taxon>
    </lineage>
</organism>
<keyword evidence="13" id="KW-1185">Reference proteome</keyword>
<dbReference type="EMBL" id="CP059851">
    <property type="protein sequence ID" value="QMW24435.1"/>
    <property type="molecule type" value="Genomic_DNA"/>
</dbReference>
<dbReference type="GO" id="GO:0030245">
    <property type="term" value="P:cellulose catabolic process"/>
    <property type="evidence" value="ECO:0007669"/>
    <property type="project" value="UniProtKB-KW"/>
</dbReference>
<evidence type="ECO:0000256" key="11">
    <source>
        <dbReference type="RuleBase" id="RU361175"/>
    </source>
</evidence>
<feature type="active site" description="Proton donor" evidence="9">
    <location>
        <position position="192"/>
    </location>
</feature>
<evidence type="ECO:0000313" key="13">
    <source>
        <dbReference type="Proteomes" id="UP000515292"/>
    </source>
</evidence>
<dbReference type="InterPro" id="IPR017853">
    <property type="entry name" value="GH"/>
</dbReference>
<dbReference type="NCBIfam" id="TIGR03356">
    <property type="entry name" value="BGL"/>
    <property type="match status" value="1"/>
</dbReference>
<dbReference type="Gene3D" id="3.20.20.80">
    <property type="entry name" value="Glycosidases"/>
    <property type="match status" value="1"/>
</dbReference>
<dbReference type="InterPro" id="IPR017736">
    <property type="entry name" value="Glyco_hydro_1_beta-glucosidase"/>
</dbReference>
<comment type="similarity">
    <text evidence="2 11">Belongs to the glycosyl hydrolase 1 family.</text>
</comment>
<name>A0A7G5IM43_9SPHN</name>
<dbReference type="PANTHER" id="PTHR10353">
    <property type="entry name" value="GLYCOSYL HYDROLASE"/>
    <property type="match status" value="1"/>
</dbReference>
<protein>
    <recommendedName>
        <fullName evidence="3 11">Beta-glucosidase</fullName>
        <ecNumber evidence="3 11">3.2.1.21</ecNumber>
    </recommendedName>
</protein>
<dbReference type="Pfam" id="PF00232">
    <property type="entry name" value="Glyco_hydro_1"/>
    <property type="match status" value="1"/>
</dbReference>
<feature type="binding site" evidence="10">
    <location>
        <position position="46"/>
    </location>
    <ligand>
        <name>substrate</name>
    </ligand>
</feature>
<evidence type="ECO:0000256" key="5">
    <source>
        <dbReference type="ARBA" id="ARBA00023001"/>
    </source>
</evidence>
<evidence type="ECO:0000256" key="3">
    <source>
        <dbReference type="ARBA" id="ARBA00012744"/>
    </source>
</evidence>
<feature type="binding site" evidence="10">
    <location>
        <begin position="441"/>
        <end position="442"/>
    </location>
    <ligand>
        <name>substrate</name>
    </ligand>
</feature>
<dbReference type="InterPro" id="IPR033132">
    <property type="entry name" value="GH_1_N_CS"/>
</dbReference>
<dbReference type="InterPro" id="IPR001360">
    <property type="entry name" value="Glyco_hydro_1"/>
</dbReference>
<dbReference type="PANTHER" id="PTHR10353:SF36">
    <property type="entry name" value="LP05116P"/>
    <property type="match status" value="1"/>
</dbReference>
<dbReference type="RefSeq" id="WP_182298347.1">
    <property type="nucleotide sequence ID" value="NZ_CP059851.1"/>
</dbReference>
<dbReference type="EC" id="3.2.1.21" evidence="3 11"/>
<keyword evidence="4 11" id="KW-0378">Hydrolase</keyword>
<feature type="binding site" evidence="10">
    <location>
        <position position="147"/>
    </location>
    <ligand>
        <name>substrate</name>
    </ligand>
</feature>
<dbReference type="Proteomes" id="UP000515292">
    <property type="component" value="Chromosome"/>
</dbReference>
<evidence type="ECO:0000256" key="2">
    <source>
        <dbReference type="ARBA" id="ARBA00010838"/>
    </source>
</evidence>
<evidence type="ECO:0000256" key="7">
    <source>
        <dbReference type="ARBA" id="ARBA00023295"/>
    </source>
</evidence>
<evidence type="ECO:0000256" key="4">
    <source>
        <dbReference type="ARBA" id="ARBA00022801"/>
    </source>
</evidence>
<dbReference type="FunFam" id="3.20.20.80:FF:000004">
    <property type="entry name" value="Beta-glucosidase 6-phospho-beta-glucosidase"/>
    <property type="match status" value="1"/>
</dbReference>
<feature type="binding site" evidence="10">
    <location>
        <position position="321"/>
    </location>
    <ligand>
        <name>substrate</name>
    </ligand>
</feature>
<feature type="active site" description="Nucleophile" evidence="9">
    <location>
        <position position="387"/>
    </location>
</feature>
<dbReference type="KEGG" id="sand:H3309_08315"/>
<evidence type="ECO:0000256" key="6">
    <source>
        <dbReference type="ARBA" id="ARBA00023277"/>
    </source>
</evidence>
<dbReference type="SUPFAM" id="SSF51445">
    <property type="entry name" value="(Trans)glycosidases"/>
    <property type="match status" value="1"/>
</dbReference>
<proteinExistence type="inferred from homology"/>
<dbReference type="PROSITE" id="PS00653">
    <property type="entry name" value="GLYCOSYL_HYDROL_F1_2"/>
    <property type="match status" value="1"/>
</dbReference>
<sequence>MERRDLLKTGAWLGGALLLPQAGVVAAPRRRFPAGFLWGAATAAYQVEGAVGQDGRGPSIWDRFSHTPGKVKNGDTGDVACDSYNRTAEDIALMQRLGLKSYRFSIAWPRIQPTGSGAPNQKGLDHYSRFTDALLKAGIRPLPTLYHWDLPQALEDAGGWPSRDMVGRFADYAAIMGRSLGDRIRNWAMFNEPMAFLSLGYWDGVHAPGRKDPASFLRAVHVVNLAHSAAVRAMRSGNAGLKFGGAFNVSPIIPGSDSAADQAAAQRFDKFTNLIFAGTTMTGQYPRGLFPADRQEALLGWQAGDEKLLREPLDFAGINYYSPMTATEDKTETDIPGLETKARWSFVPDNDRYQRTDMDWIVYPRGIRMILNRMNQVFGGTPIEITENGAAFNDGPDASGRIRDARRVAYYRDHLAAVADAIADGVPVRGYHAWSLLDNFEWAEGYSQRFGLVHVDFKDGQKRRIKDSGLWYAKYVRAAYPG</sequence>
<accession>A0A7G5IM43</accession>
<keyword evidence="7 11" id="KW-0326">Glycosidase</keyword>
<keyword evidence="6" id="KW-0119">Carbohydrate metabolism</keyword>
<feature type="binding site" evidence="10">
    <location>
        <position position="434"/>
    </location>
    <ligand>
        <name>substrate</name>
    </ligand>
</feature>
<feature type="binding site" evidence="10">
    <location>
        <position position="191"/>
    </location>
    <ligand>
        <name>substrate</name>
    </ligand>
</feature>
<dbReference type="AlphaFoldDB" id="A0A7G5IM43"/>
<evidence type="ECO:0000256" key="8">
    <source>
        <dbReference type="ARBA" id="ARBA00023326"/>
    </source>
</evidence>
<dbReference type="GO" id="GO:0008422">
    <property type="term" value="F:beta-glucosidase activity"/>
    <property type="evidence" value="ECO:0007669"/>
    <property type="project" value="UniProtKB-EC"/>
</dbReference>
<keyword evidence="8" id="KW-0624">Polysaccharide degradation</keyword>
<keyword evidence="5" id="KW-0136">Cellulose degradation</keyword>
<evidence type="ECO:0000256" key="9">
    <source>
        <dbReference type="PIRSR" id="PIRSR617736-1"/>
    </source>
</evidence>
<comment type="catalytic activity">
    <reaction evidence="1 11">
        <text>Hydrolysis of terminal, non-reducing beta-D-glucosyl residues with release of beta-D-glucose.</text>
        <dbReference type="EC" id="3.2.1.21"/>
    </reaction>
</comment>
<reference evidence="12 13" key="1">
    <citation type="submission" date="2020-07" db="EMBL/GenBank/DDBJ databases">
        <title>Complete genome sequence for Sandaracinobacter sp. M6.</title>
        <authorList>
            <person name="Tang Y."/>
            <person name="Liu Q."/>
            <person name="Guo Z."/>
            <person name="Lei P."/>
            <person name="Huang B."/>
        </authorList>
    </citation>
    <scope>NUCLEOTIDE SEQUENCE [LARGE SCALE GENOMIC DNA]</scope>
    <source>
        <strain evidence="12 13">M6</strain>
    </source>
</reference>
<gene>
    <name evidence="12" type="ORF">H3309_08315</name>
</gene>